<dbReference type="PANTHER" id="PTHR21198">
    <property type="entry name" value="GLUTAMATE RACEMASE"/>
    <property type="match status" value="1"/>
</dbReference>
<dbReference type="InterPro" id="IPR015942">
    <property type="entry name" value="Asp/Glu/hydantoin_racemase"/>
</dbReference>
<organism evidence="3 4">
    <name type="scientific">Denitrovibrio acetiphilus (strain DSM 12809 / NBRC 114555 / N2460)</name>
    <dbReference type="NCBI Taxonomy" id="522772"/>
    <lineage>
        <taxon>Bacteria</taxon>
        <taxon>Pseudomonadati</taxon>
        <taxon>Deferribacterota</taxon>
        <taxon>Deferribacteres</taxon>
        <taxon>Deferribacterales</taxon>
        <taxon>Geovibrionaceae</taxon>
        <taxon>Denitrovibrio</taxon>
    </lineage>
</organism>
<comment type="similarity">
    <text evidence="1">Belongs to the aspartate/glutamate racemases family.</text>
</comment>
<dbReference type="OrthoDB" id="9803739at2"/>
<protein>
    <submittedName>
        <fullName evidence="3">Aspartate racemase</fullName>
    </submittedName>
</protein>
<accession>D4H4G8</accession>
<dbReference type="SUPFAM" id="SSF53681">
    <property type="entry name" value="Aspartate/glutamate racemase"/>
    <property type="match status" value="2"/>
</dbReference>
<dbReference type="EMBL" id="CP001968">
    <property type="protein sequence ID" value="ADD69297.1"/>
    <property type="molecule type" value="Genomic_DNA"/>
</dbReference>
<dbReference type="HOGENOM" id="CLU_055360_1_0_0"/>
<proteinExistence type="inferred from homology"/>
<dbReference type="PANTHER" id="PTHR21198:SF7">
    <property type="entry name" value="ASPARTATE-GLUTAMATE RACEMASE FAMILY"/>
    <property type="match status" value="1"/>
</dbReference>
<dbReference type="AlphaFoldDB" id="D4H4G8"/>
<evidence type="ECO:0000313" key="4">
    <source>
        <dbReference type="Proteomes" id="UP000002012"/>
    </source>
</evidence>
<keyword evidence="2" id="KW-0413">Isomerase</keyword>
<dbReference type="Pfam" id="PF01177">
    <property type="entry name" value="Asp_Glu_race"/>
    <property type="match status" value="1"/>
</dbReference>
<dbReference type="InParanoid" id="D4H4G8"/>
<dbReference type="Proteomes" id="UP000002012">
    <property type="component" value="Chromosome"/>
</dbReference>
<sequence>MKTIGLIGGMSWESTALYYKIINEEINKRLGRLHSAKIVLYSVDFDEIERNMSKERWDQTALILNGAATKLMSAGANCIMLCTNTMHKNAPDVRRSVSIPFLHIAEATAAEINIAGYKKAALLGTRFTMEEDFLKKEFNSKGIEIITPDRDDMKLVDKIIFSELVKGIVKDESRDMLLQILDNLHEQGAQCAILGCTELGIILNEADAPLPLFDTVYCHAMAAVDFALNK</sequence>
<dbReference type="InterPro" id="IPR001920">
    <property type="entry name" value="Asp/Glu_race"/>
</dbReference>
<evidence type="ECO:0000256" key="1">
    <source>
        <dbReference type="ARBA" id="ARBA00007847"/>
    </source>
</evidence>
<gene>
    <name evidence="3" type="ordered locus">Dacet_2537</name>
</gene>
<dbReference type="eggNOG" id="COG1794">
    <property type="taxonomic scope" value="Bacteria"/>
</dbReference>
<dbReference type="RefSeq" id="WP_013011798.1">
    <property type="nucleotide sequence ID" value="NC_013943.1"/>
</dbReference>
<dbReference type="GO" id="GO:0047661">
    <property type="term" value="F:amino-acid racemase activity"/>
    <property type="evidence" value="ECO:0007669"/>
    <property type="project" value="InterPro"/>
</dbReference>
<dbReference type="PaxDb" id="522772-Dacet_2537"/>
<keyword evidence="4" id="KW-1185">Reference proteome</keyword>
<reference evidence="3 4" key="1">
    <citation type="journal article" date="2010" name="Stand. Genomic Sci.">
        <title>Complete genome sequence of Denitrovibrio acetiphilus type strain (N2460).</title>
        <authorList>
            <person name="Kiss H."/>
            <person name="Lang E."/>
            <person name="Lapidus A."/>
            <person name="Copeland A."/>
            <person name="Nolan M."/>
            <person name="Glavina Del Rio T."/>
            <person name="Chen F."/>
            <person name="Lucas S."/>
            <person name="Tice H."/>
            <person name="Cheng J.F."/>
            <person name="Han C."/>
            <person name="Goodwin L."/>
            <person name="Pitluck S."/>
            <person name="Liolios K."/>
            <person name="Pati A."/>
            <person name="Ivanova N."/>
            <person name="Mavromatis K."/>
            <person name="Chen A."/>
            <person name="Palaniappan K."/>
            <person name="Land M."/>
            <person name="Hauser L."/>
            <person name="Chang Y.J."/>
            <person name="Jeffries C.D."/>
            <person name="Detter J.C."/>
            <person name="Brettin T."/>
            <person name="Spring S."/>
            <person name="Rohde M."/>
            <person name="Goker M."/>
            <person name="Woyke T."/>
            <person name="Bristow J."/>
            <person name="Eisen J.A."/>
            <person name="Markowitz V."/>
            <person name="Hugenholtz P."/>
            <person name="Kyrpides N.C."/>
            <person name="Klenk H.P."/>
        </authorList>
    </citation>
    <scope>NUCLEOTIDE SEQUENCE [LARGE SCALE GENOMIC DNA]</scope>
    <source>
        <strain evidence="4">DSM 12809 / NBRC 114555 / N2460</strain>
    </source>
</reference>
<dbReference type="Gene3D" id="3.40.50.1860">
    <property type="match status" value="2"/>
</dbReference>
<dbReference type="NCBIfam" id="TIGR00035">
    <property type="entry name" value="asp_race"/>
    <property type="match status" value="1"/>
</dbReference>
<dbReference type="KEGG" id="dap:Dacet_2537"/>
<dbReference type="FunCoup" id="D4H4G8">
    <property type="interactions" value="79"/>
</dbReference>
<dbReference type="STRING" id="522772.Dacet_2537"/>
<evidence type="ECO:0000313" key="3">
    <source>
        <dbReference type="EMBL" id="ADD69297.1"/>
    </source>
</evidence>
<evidence type="ECO:0000256" key="2">
    <source>
        <dbReference type="ARBA" id="ARBA00023235"/>
    </source>
</evidence>
<name>D4H4G8_DENA2</name>
<dbReference type="InterPro" id="IPR004380">
    <property type="entry name" value="Asp_race"/>
</dbReference>